<comment type="similarity">
    <text evidence="1">Belongs to the short-chain fatty acyl-CoA assimilation regulator (ScfR) family.</text>
</comment>
<dbReference type="Pfam" id="PF09856">
    <property type="entry name" value="ScfRs"/>
    <property type="match status" value="1"/>
</dbReference>
<dbReference type="SMART" id="SM00530">
    <property type="entry name" value="HTH_XRE"/>
    <property type="match status" value="1"/>
</dbReference>
<dbReference type="Gene3D" id="1.10.260.40">
    <property type="entry name" value="lambda repressor-like DNA-binding domains"/>
    <property type="match status" value="1"/>
</dbReference>
<dbReference type="InParanoid" id="F1Z5E7"/>
<dbReference type="Proteomes" id="UP000004728">
    <property type="component" value="Unassembled WGS sequence"/>
</dbReference>
<evidence type="ECO:0000313" key="3">
    <source>
        <dbReference type="EMBL" id="EGD60325.1"/>
    </source>
</evidence>
<evidence type="ECO:0000313" key="4">
    <source>
        <dbReference type="Proteomes" id="UP000004728"/>
    </source>
</evidence>
<dbReference type="InterPro" id="IPR010982">
    <property type="entry name" value="Lambda_DNA-bd_dom_sf"/>
</dbReference>
<dbReference type="STRING" id="983920.Y88_2199"/>
<dbReference type="OrthoDB" id="1123084at2"/>
<gene>
    <name evidence="3" type="ORF">Y88_2199</name>
</gene>
<comment type="caution">
    <text evidence="3">The sequence shown here is derived from an EMBL/GenBank/DDBJ whole genome shotgun (WGS) entry which is preliminary data.</text>
</comment>
<dbReference type="InterPro" id="IPR026281">
    <property type="entry name" value="HTH_RamB"/>
</dbReference>
<accession>F1Z5E7</accession>
<reference evidence="3 4" key="1">
    <citation type="journal article" date="2012" name="J. Bacteriol.">
        <title>Draft Genome Sequence of Novosphingobium nitrogenifigens Y88T.</title>
        <authorList>
            <person name="Strabala T.J."/>
            <person name="Macdonald L."/>
            <person name="Liu V."/>
            <person name="Smit A.M."/>
        </authorList>
    </citation>
    <scope>NUCLEOTIDE SEQUENCE [LARGE SCALE GENOMIC DNA]</scope>
    <source>
        <strain evidence="3 4">DSM 19370</strain>
    </source>
</reference>
<dbReference type="HOGENOM" id="CLU_046383_0_0_5"/>
<dbReference type="Pfam" id="PF01381">
    <property type="entry name" value="HTH_3"/>
    <property type="match status" value="1"/>
</dbReference>
<dbReference type="EMBL" id="AEWJ01000023">
    <property type="protein sequence ID" value="EGD60325.1"/>
    <property type="molecule type" value="Genomic_DNA"/>
</dbReference>
<dbReference type="AlphaFoldDB" id="F1Z5E7"/>
<dbReference type="eggNOG" id="COG1396">
    <property type="taxonomic scope" value="Bacteria"/>
</dbReference>
<dbReference type="InterPro" id="IPR018653">
    <property type="entry name" value="ScfR_C"/>
</dbReference>
<feature type="domain" description="HTH cro/C1-type" evidence="2">
    <location>
        <begin position="13"/>
        <end position="67"/>
    </location>
</feature>
<protein>
    <submittedName>
        <fullName evidence="3">XRE family transcriptional regulator</fullName>
    </submittedName>
</protein>
<proteinExistence type="inferred from homology"/>
<dbReference type="RefSeq" id="WP_008069474.1">
    <property type="nucleotide sequence ID" value="NZ_AQWK01000005.1"/>
</dbReference>
<dbReference type="InterPro" id="IPR001387">
    <property type="entry name" value="Cro/C1-type_HTH"/>
</dbReference>
<dbReference type="Pfam" id="PF06114">
    <property type="entry name" value="Peptidase_M78"/>
    <property type="match status" value="1"/>
</dbReference>
<sequence>MTQRQRLFAGTQLRALRQRRAMRQVEMAEALGISASYLSQLENDERHLTPALADSLRSAFPVDWVDLAPSGGDELIRTLHEALADPQLPGDLPGEQVERLALQFPGFAERFVQLHALHAQTRLRLDMMDEAIGSSLAAGGRLPWEEVRDWFHQANNYVDPLDREAEALAADIAGDDISPRVQSMQNWLRANGVSIAWQSGGPMRRFDAQRRHLELDSTQPIESGRFQLAWQVAALALSQQIGAIVEESGLESAAARHILTIGLGNYAAGALLMPYERFRMAARELRHDIDRLRQMFHTSFEQTCHRLSTLQRPRARGIPVYFCRVDMAGNITKRHSATRMQFGRFGGACPLWIVHEAAAIPDRIHVQLAEMPDGTRYVSLAKGLVKPSGSYYRPPRRYAVALGCEAAHAAEFIYADGLNLANDDAVTRIGASCRICPRDHCDQRAFPPSDKAIVVDPLRRDLVPYHVVEP</sequence>
<dbReference type="CDD" id="cd00093">
    <property type="entry name" value="HTH_XRE"/>
    <property type="match status" value="1"/>
</dbReference>
<dbReference type="GO" id="GO:0003677">
    <property type="term" value="F:DNA binding"/>
    <property type="evidence" value="ECO:0007669"/>
    <property type="project" value="InterPro"/>
</dbReference>
<organism evidence="3 4">
    <name type="scientific">Novosphingobium nitrogenifigens DSM 19370</name>
    <dbReference type="NCBI Taxonomy" id="983920"/>
    <lineage>
        <taxon>Bacteria</taxon>
        <taxon>Pseudomonadati</taxon>
        <taxon>Pseudomonadota</taxon>
        <taxon>Alphaproteobacteria</taxon>
        <taxon>Sphingomonadales</taxon>
        <taxon>Sphingomonadaceae</taxon>
        <taxon>Novosphingobium</taxon>
    </lineage>
</organism>
<dbReference type="PIRSF" id="PIRSF019251">
    <property type="entry name" value="Rv0465c"/>
    <property type="match status" value="1"/>
</dbReference>
<name>F1Z5E7_9SPHN</name>
<dbReference type="SUPFAM" id="SSF47413">
    <property type="entry name" value="lambda repressor-like DNA-binding domains"/>
    <property type="match status" value="1"/>
</dbReference>
<dbReference type="InterPro" id="IPR010359">
    <property type="entry name" value="IrrE_HExxH"/>
</dbReference>
<keyword evidence="4" id="KW-1185">Reference proteome</keyword>
<dbReference type="GO" id="GO:0006355">
    <property type="term" value="P:regulation of DNA-templated transcription"/>
    <property type="evidence" value="ECO:0007669"/>
    <property type="project" value="InterPro"/>
</dbReference>
<dbReference type="eggNOG" id="COG3800">
    <property type="taxonomic scope" value="Bacteria"/>
</dbReference>
<evidence type="ECO:0000259" key="2">
    <source>
        <dbReference type="PROSITE" id="PS50943"/>
    </source>
</evidence>
<evidence type="ECO:0000256" key="1">
    <source>
        <dbReference type="ARBA" id="ARBA00007227"/>
    </source>
</evidence>
<dbReference type="PROSITE" id="PS50943">
    <property type="entry name" value="HTH_CROC1"/>
    <property type="match status" value="1"/>
</dbReference>